<gene>
    <name evidence="4" type="ORF">AGERDE_LOCUS6896</name>
</gene>
<keyword evidence="5" id="KW-1185">Reference proteome</keyword>
<name>A0A9N9B5D0_9GLOM</name>
<proteinExistence type="predicted"/>
<keyword evidence="1" id="KW-0677">Repeat</keyword>
<dbReference type="InterPro" id="IPR011990">
    <property type="entry name" value="TPR-like_helical_dom_sf"/>
</dbReference>
<evidence type="ECO:0000313" key="5">
    <source>
        <dbReference type="Proteomes" id="UP000789831"/>
    </source>
</evidence>
<evidence type="ECO:0000256" key="1">
    <source>
        <dbReference type="ARBA" id="ARBA00022737"/>
    </source>
</evidence>
<dbReference type="AlphaFoldDB" id="A0A9N9B5D0"/>
<comment type="caution">
    <text evidence="4">The sequence shown here is derived from an EMBL/GenBank/DDBJ whole genome shotgun (WGS) entry which is preliminary data.</text>
</comment>
<feature type="domain" description="PROP1-like PPR" evidence="3">
    <location>
        <begin position="522"/>
        <end position="647"/>
    </location>
</feature>
<dbReference type="Pfam" id="PF01535">
    <property type="entry name" value="PPR"/>
    <property type="match status" value="3"/>
</dbReference>
<feature type="repeat" description="PPR" evidence="2">
    <location>
        <begin position="706"/>
        <end position="740"/>
    </location>
</feature>
<protein>
    <submittedName>
        <fullName evidence="4">12795_t:CDS:1</fullName>
    </submittedName>
</protein>
<dbReference type="Proteomes" id="UP000789831">
    <property type="component" value="Unassembled WGS sequence"/>
</dbReference>
<evidence type="ECO:0000256" key="2">
    <source>
        <dbReference type="PROSITE-ProRule" id="PRU00708"/>
    </source>
</evidence>
<evidence type="ECO:0000313" key="4">
    <source>
        <dbReference type="EMBL" id="CAG8555706.1"/>
    </source>
</evidence>
<accession>A0A9N9B5D0</accession>
<sequence length="1159" mass="134241">MGRNDGWHLYYDFDAHEIRTWHQKKTDDLQEKISRLEKCASTKFIKTPHAHFLLITQNFWLHQRSCNDNALGETANSLSRNTPVILSFANIWRTGSCNSNATDIFLYMLDYKRRKVSYGNFSQHPYPNNTCAAATFERILVPWQRGNRRKNNFKRTGRTSKAQFLWIDLNFYRLSLSRRQLKSRLTICSSHLLSTDLSGANYKKPFSIMNLPIYNLACFSSKSSRNSKTNEPLFQQDKMEGSNQITKKLSLEETLNRQLQNNDANIGEIWTTYLQIVTSKRLLNLNREQIHALMHHILRKESNAEAIQKLSIMFDHMRLHGYDILQDEHTFLIEAYLGSGDLEDARAIFDQIYRMNPSCNAANFMIEAYGKENNLDQVEDILKMMKKKEITGDSTTKKTLVQIFTKNANSGSVIWFNQLVKRQLVNADLAREFLIECTKNGLVNEALELYFNMKTLKIQIELDDYLMIINGLKDKNQTKEALDMIDELISSKLALNEEACKIICDLHLSTLSLDKNYEFLVRMLKRGYKIDIQLFNKLIDRYSTLGKVNSTLSLITRMKESGIEPDYDTYTSMLRLFTNVNDTDAMEKVFNRMVKGGFDPNVAVYNLLTIGYSRTYNVSKAFEVCRTMLNAGIEPNEFTYNGLISLFAERSDPIGATLLFNEMKAFDIRSNVYTYTSLIKAYAWTKDINGAEKIMRDMRISGIEPNEVTYNIMMNAYSKSNDFGSVQSMFQEMLRLNLKPNSHTYSCLMEGFCRVGNLKAAESLLARMKESSTVKPEVHLYTILINAYAKQRNLTRVFKIYEEMIKQKIEPTHFTYAILINGNARIGKIDFARKLLSELIEQSKRIAKFEEIQWRNQLPAHVFTPLMDAYAKQGQFEEAKKVFAEMIAQGIRPQGHAYTILMDACRTIGDYEGVWNIWQAMRKDLESESEKHALSSDFKSKLISLDSSNERLIKGSSVLESIPKSNPITPPPHAISILFDALMSSKRYDLVEKEWQKLQSEGFPFDSDNLNKYVCMLILSRKIIQACNIIKDRLIQGWDPKFAFWRLEYEKPLEELRSRKNEALARNKVKPFYPKKKTLLLLWRVFEDMKSGKSIIINDILEEVVTSASSNNTDKTIVKIQTMDDILRTYPELVFAAQRIAKVEEIQLRSHQYRSLLYN</sequence>
<evidence type="ECO:0000259" key="3">
    <source>
        <dbReference type="Pfam" id="PF17177"/>
    </source>
</evidence>
<feature type="repeat" description="PPR" evidence="2">
    <location>
        <begin position="566"/>
        <end position="600"/>
    </location>
</feature>
<feature type="repeat" description="PPR" evidence="2">
    <location>
        <begin position="859"/>
        <end position="893"/>
    </location>
</feature>
<feature type="repeat" description="PPR" evidence="2">
    <location>
        <begin position="601"/>
        <end position="635"/>
    </location>
</feature>
<dbReference type="PANTHER" id="PTHR47936:SF1">
    <property type="entry name" value="PENTATRICOPEPTIDE REPEAT-CONTAINING PROTEIN GUN1, CHLOROPLASTIC"/>
    <property type="match status" value="1"/>
</dbReference>
<feature type="repeat" description="PPR" evidence="2">
    <location>
        <begin position="531"/>
        <end position="565"/>
    </location>
</feature>
<dbReference type="Gene3D" id="1.25.40.10">
    <property type="entry name" value="Tetratricopeptide repeat domain"/>
    <property type="match status" value="6"/>
</dbReference>
<reference evidence="4" key="1">
    <citation type="submission" date="2021-06" db="EMBL/GenBank/DDBJ databases">
        <authorList>
            <person name="Kallberg Y."/>
            <person name="Tangrot J."/>
            <person name="Rosling A."/>
        </authorList>
    </citation>
    <scope>NUCLEOTIDE SEQUENCE</scope>
    <source>
        <strain evidence="4">MT106</strain>
    </source>
</reference>
<feature type="repeat" description="PPR" evidence="2">
    <location>
        <begin position="741"/>
        <end position="775"/>
    </location>
</feature>
<dbReference type="OrthoDB" id="185373at2759"/>
<dbReference type="InterPro" id="IPR002885">
    <property type="entry name" value="PPR_rpt"/>
</dbReference>
<feature type="repeat" description="PPR" evidence="2">
    <location>
        <begin position="777"/>
        <end position="811"/>
    </location>
</feature>
<organism evidence="4 5">
    <name type="scientific">Ambispora gerdemannii</name>
    <dbReference type="NCBI Taxonomy" id="144530"/>
    <lineage>
        <taxon>Eukaryota</taxon>
        <taxon>Fungi</taxon>
        <taxon>Fungi incertae sedis</taxon>
        <taxon>Mucoromycota</taxon>
        <taxon>Glomeromycotina</taxon>
        <taxon>Glomeromycetes</taxon>
        <taxon>Archaeosporales</taxon>
        <taxon>Ambisporaceae</taxon>
        <taxon>Ambispora</taxon>
    </lineage>
</organism>
<dbReference type="SUPFAM" id="SSF81901">
    <property type="entry name" value="HCP-like"/>
    <property type="match status" value="1"/>
</dbReference>
<dbReference type="PROSITE" id="PS51375">
    <property type="entry name" value="PPR"/>
    <property type="match status" value="9"/>
</dbReference>
<feature type="repeat" description="PPR" evidence="2">
    <location>
        <begin position="671"/>
        <end position="705"/>
    </location>
</feature>
<dbReference type="Pfam" id="PF17177">
    <property type="entry name" value="PPR_long"/>
    <property type="match status" value="1"/>
</dbReference>
<dbReference type="EMBL" id="CAJVPL010001152">
    <property type="protein sequence ID" value="CAG8555706.1"/>
    <property type="molecule type" value="Genomic_DNA"/>
</dbReference>
<feature type="repeat" description="PPR" evidence="2">
    <location>
        <begin position="636"/>
        <end position="670"/>
    </location>
</feature>
<dbReference type="NCBIfam" id="TIGR00756">
    <property type="entry name" value="PPR"/>
    <property type="match status" value="9"/>
</dbReference>
<dbReference type="InterPro" id="IPR033443">
    <property type="entry name" value="PROP1-like_PPR_dom"/>
</dbReference>
<dbReference type="Pfam" id="PF13041">
    <property type="entry name" value="PPR_2"/>
    <property type="match status" value="3"/>
</dbReference>
<dbReference type="PANTHER" id="PTHR47936">
    <property type="entry name" value="PPR_LONG DOMAIN-CONTAINING PROTEIN"/>
    <property type="match status" value="1"/>
</dbReference>